<dbReference type="GO" id="GO:0005737">
    <property type="term" value="C:cytoplasm"/>
    <property type="evidence" value="ECO:0007669"/>
    <property type="project" value="TreeGrafter"/>
</dbReference>
<keyword evidence="8" id="KW-0560">Oxidoreductase</keyword>
<proteinExistence type="inferred from homology"/>
<dbReference type="GO" id="GO:0051537">
    <property type="term" value="F:2 iron, 2 sulfur cluster binding"/>
    <property type="evidence" value="ECO:0007669"/>
    <property type="project" value="UniProtKB-KW"/>
</dbReference>
<dbReference type="PANTHER" id="PTHR21266">
    <property type="entry name" value="IRON-SULFUR DOMAIN CONTAINING PROTEIN"/>
    <property type="match status" value="1"/>
</dbReference>
<dbReference type="InterPro" id="IPR045605">
    <property type="entry name" value="KshA-like_C"/>
</dbReference>
<dbReference type="Proteomes" id="UP000037460">
    <property type="component" value="Unassembled WGS sequence"/>
</dbReference>
<name>A0A0M0JH85_9EUKA</name>
<gene>
    <name evidence="18" type="ORF">Ctob_008552</name>
</gene>
<dbReference type="GO" id="GO:0046872">
    <property type="term" value="F:metal ion binding"/>
    <property type="evidence" value="ECO:0007669"/>
    <property type="project" value="UniProtKB-KW"/>
</dbReference>
<evidence type="ECO:0000256" key="11">
    <source>
        <dbReference type="ARBA" id="ARBA00023136"/>
    </source>
</evidence>
<dbReference type="GO" id="GO:0016020">
    <property type="term" value="C:membrane"/>
    <property type="evidence" value="ECO:0007669"/>
    <property type="project" value="UniProtKB-SubCell"/>
</dbReference>
<comment type="catalytic activity">
    <reaction evidence="15">
        <text>cholesterol + NADH + O2 + H(+) = 7-dehydrocholesterol + NAD(+) + 2 H2O</text>
        <dbReference type="Rhea" id="RHEA:51644"/>
        <dbReference type="ChEBI" id="CHEBI:15377"/>
        <dbReference type="ChEBI" id="CHEBI:15378"/>
        <dbReference type="ChEBI" id="CHEBI:15379"/>
        <dbReference type="ChEBI" id="CHEBI:16113"/>
        <dbReference type="ChEBI" id="CHEBI:17759"/>
        <dbReference type="ChEBI" id="CHEBI:57540"/>
        <dbReference type="ChEBI" id="CHEBI:57945"/>
        <dbReference type="EC" id="1.14.19.21"/>
    </reaction>
    <physiologicalReaction direction="left-to-right" evidence="15">
        <dbReference type="Rhea" id="RHEA:51645"/>
    </physiologicalReaction>
</comment>
<evidence type="ECO:0000256" key="8">
    <source>
        <dbReference type="ARBA" id="ARBA00023002"/>
    </source>
</evidence>
<evidence type="ECO:0000256" key="6">
    <source>
        <dbReference type="ARBA" id="ARBA00022723"/>
    </source>
</evidence>
<dbReference type="PANTHER" id="PTHR21266:SF32">
    <property type="entry name" value="CHOLESTEROL 7-DESATURASE NVD"/>
    <property type="match status" value="1"/>
</dbReference>
<evidence type="ECO:0000256" key="1">
    <source>
        <dbReference type="ARBA" id="ARBA00001962"/>
    </source>
</evidence>
<evidence type="ECO:0000313" key="19">
    <source>
        <dbReference type="Proteomes" id="UP000037460"/>
    </source>
</evidence>
<evidence type="ECO:0000256" key="7">
    <source>
        <dbReference type="ARBA" id="ARBA00022989"/>
    </source>
</evidence>
<evidence type="ECO:0000256" key="4">
    <source>
        <dbReference type="ARBA" id="ARBA00022692"/>
    </source>
</evidence>
<dbReference type="Pfam" id="PF19298">
    <property type="entry name" value="KshA_C"/>
    <property type="match status" value="1"/>
</dbReference>
<evidence type="ECO:0000256" key="14">
    <source>
        <dbReference type="ARBA" id="ARBA00026095"/>
    </source>
</evidence>
<sequence>MVVGDSIKCPFHGWRFNADGKVVEIPYTRLPAVPERCKTPKYEAAEFLGMVFLWFDAEGRPPAWQLHVHEDLLPGGLHSRHRLLIMGGFITNVTFEGPSVIHFAITTPFGVLRLVKTLLPIAPFTQHVEMRWYAPPFCPTFFVLLMSSIAARALEQDRRVWENKMYRANMMLVSGDGPFPAFRRWWARFYSESSDKLGRGDELDW</sequence>
<keyword evidence="6" id="KW-0479">Metal-binding</keyword>
<dbReference type="SUPFAM" id="SSF50022">
    <property type="entry name" value="ISP domain"/>
    <property type="match status" value="1"/>
</dbReference>
<dbReference type="InterPro" id="IPR036922">
    <property type="entry name" value="Rieske_2Fe-2S_sf"/>
</dbReference>
<keyword evidence="11" id="KW-0472">Membrane</keyword>
<dbReference type="OrthoDB" id="193736at2759"/>
<reference evidence="19" key="1">
    <citation type="journal article" date="2015" name="PLoS Genet.">
        <title>Genome Sequence and Transcriptome Analyses of Chrysochromulina tobin: Metabolic Tools for Enhanced Algal Fitness in the Prominent Order Prymnesiales (Haptophyceae).</title>
        <authorList>
            <person name="Hovde B.T."/>
            <person name="Deodato C.R."/>
            <person name="Hunsperger H.M."/>
            <person name="Ryken S.A."/>
            <person name="Yost W."/>
            <person name="Jha R.K."/>
            <person name="Patterson J."/>
            <person name="Monnat R.J. Jr."/>
            <person name="Barlow S.B."/>
            <person name="Starkenburg S.R."/>
            <person name="Cattolico R.A."/>
        </authorList>
    </citation>
    <scope>NUCLEOTIDE SEQUENCE</scope>
    <source>
        <strain evidence="19">CCMP291</strain>
    </source>
</reference>
<comment type="pathway">
    <text evidence="3">Hormone biosynthesis.</text>
</comment>
<evidence type="ECO:0000256" key="3">
    <source>
        <dbReference type="ARBA" id="ARBA00004972"/>
    </source>
</evidence>
<keyword evidence="10" id="KW-0411">Iron-sulfur</keyword>
<keyword evidence="4" id="KW-0812">Transmembrane</keyword>
<keyword evidence="7" id="KW-1133">Transmembrane helix</keyword>
<evidence type="ECO:0000256" key="13">
    <source>
        <dbReference type="ARBA" id="ARBA00025729"/>
    </source>
</evidence>
<keyword evidence="9" id="KW-0408">Iron</keyword>
<evidence type="ECO:0000256" key="2">
    <source>
        <dbReference type="ARBA" id="ARBA00004370"/>
    </source>
</evidence>
<dbReference type="SUPFAM" id="SSF55961">
    <property type="entry name" value="Bet v1-like"/>
    <property type="match status" value="1"/>
</dbReference>
<comment type="catalytic activity">
    <reaction evidence="16">
        <text>cholesterol + NADPH + O2 + H(+) = 7-dehydrocholesterol + NADP(+) + 2 H2O</text>
        <dbReference type="Rhea" id="RHEA:45024"/>
        <dbReference type="ChEBI" id="CHEBI:15377"/>
        <dbReference type="ChEBI" id="CHEBI:15378"/>
        <dbReference type="ChEBI" id="CHEBI:15379"/>
        <dbReference type="ChEBI" id="CHEBI:16113"/>
        <dbReference type="ChEBI" id="CHEBI:17759"/>
        <dbReference type="ChEBI" id="CHEBI:57783"/>
        <dbReference type="ChEBI" id="CHEBI:58349"/>
        <dbReference type="EC" id="1.14.19.21"/>
    </reaction>
    <physiologicalReaction direction="left-to-right" evidence="16">
        <dbReference type="Rhea" id="RHEA:45025"/>
    </physiologicalReaction>
</comment>
<dbReference type="InterPro" id="IPR050584">
    <property type="entry name" value="Cholesterol_7-desaturase"/>
</dbReference>
<dbReference type="EC" id="1.14.19.21" evidence="14"/>
<protein>
    <recommendedName>
        <fullName evidence="14">cholesterol 7-desaturase</fullName>
        <ecNumber evidence="14">1.14.19.21</ecNumber>
    </recommendedName>
</protein>
<accession>A0A0M0JH85</accession>
<evidence type="ECO:0000256" key="12">
    <source>
        <dbReference type="ARBA" id="ARBA00025712"/>
    </source>
</evidence>
<evidence type="ECO:0000256" key="16">
    <source>
        <dbReference type="ARBA" id="ARBA00049548"/>
    </source>
</evidence>
<evidence type="ECO:0000259" key="17">
    <source>
        <dbReference type="PROSITE" id="PS51296"/>
    </source>
</evidence>
<evidence type="ECO:0000313" key="18">
    <source>
        <dbReference type="EMBL" id="KOO25840.1"/>
    </source>
</evidence>
<keyword evidence="19" id="KW-1185">Reference proteome</keyword>
<dbReference type="GO" id="GO:0170056">
    <property type="term" value="F:cholesterol 7-desaturase [NAD(P)H] activity"/>
    <property type="evidence" value="ECO:0007669"/>
    <property type="project" value="UniProtKB-EC"/>
</dbReference>
<evidence type="ECO:0000256" key="9">
    <source>
        <dbReference type="ARBA" id="ARBA00023004"/>
    </source>
</evidence>
<feature type="domain" description="Rieske" evidence="17">
    <location>
        <begin position="1"/>
        <end position="53"/>
    </location>
</feature>
<dbReference type="InterPro" id="IPR017941">
    <property type="entry name" value="Rieske_2Fe-2S"/>
</dbReference>
<evidence type="ECO:0000256" key="15">
    <source>
        <dbReference type="ARBA" id="ARBA00047853"/>
    </source>
</evidence>
<dbReference type="Gene3D" id="3.90.380.10">
    <property type="entry name" value="Naphthalene 1,2-dioxygenase Alpha Subunit, Chain A, domain 1"/>
    <property type="match status" value="1"/>
</dbReference>
<comment type="cofactor">
    <cofactor evidence="1">
        <name>Fe cation</name>
        <dbReference type="ChEBI" id="CHEBI:24875"/>
    </cofactor>
</comment>
<dbReference type="AlphaFoldDB" id="A0A0M0JH85"/>
<organism evidence="18 19">
    <name type="scientific">Chrysochromulina tobinii</name>
    <dbReference type="NCBI Taxonomy" id="1460289"/>
    <lineage>
        <taxon>Eukaryota</taxon>
        <taxon>Haptista</taxon>
        <taxon>Haptophyta</taxon>
        <taxon>Prymnesiophyceae</taxon>
        <taxon>Prymnesiales</taxon>
        <taxon>Chrysochromulinaceae</taxon>
        <taxon>Chrysochromulina</taxon>
    </lineage>
</organism>
<comment type="caution">
    <text evidence="18">The sequence shown here is derived from an EMBL/GenBank/DDBJ whole genome shotgun (WGS) entry which is preliminary data.</text>
</comment>
<evidence type="ECO:0000256" key="10">
    <source>
        <dbReference type="ARBA" id="ARBA00023014"/>
    </source>
</evidence>
<dbReference type="Pfam" id="PF00355">
    <property type="entry name" value="Rieske"/>
    <property type="match status" value="1"/>
</dbReference>
<dbReference type="Gene3D" id="2.102.10.10">
    <property type="entry name" value="Rieske [2Fe-2S] iron-sulphur domain"/>
    <property type="match status" value="1"/>
</dbReference>
<dbReference type="PROSITE" id="PS51296">
    <property type="entry name" value="RIESKE"/>
    <property type="match status" value="1"/>
</dbReference>
<comment type="similarity">
    <text evidence="13">Belongs to the cholesterol 7-desaturase family.</text>
</comment>
<dbReference type="EMBL" id="JWZX01002922">
    <property type="protein sequence ID" value="KOO25840.1"/>
    <property type="molecule type" value="Genomic_DNA"/>
</dbReference>
<evidence type="ECO:0000256" key="5">
    <source>
        <dbReference type="ARBA" id="ARBA00022714"/>
    </source>
</evidence>
<comment type="pathway">
    <text evidence="12">Steroid hormone biosynthesis; dafachronic acid biosynthesis.</text>
</comment>
<dbReference type="UniPathway" id="UPA01020"/>
<comment type="subcellular location">
    <subcellularLocation>
        <location evidence="2">Membrane</location>
    </subcellularLocation>
</comment>
<keyword evidence="5" id="KW-0001">2Fe-2S</keyword>
<dbReference type="GO" id="GO:0008203">
    <property type="term" value="P:cholesterol metabolic process"/>
    <property type="evidence" value="ECO:0007669"/>
    <property type="project" value="InterPro"/>
</dbReference>